<feature type="non-terminal residue" evidence="2">
    <location>
        <position position="75"/>
    </location>
</feature>
<protein>
    <submittedName>
        <fullName evidence="2">CYC-like protein 2</fullName>
    </submittedName>
</protein>
<sequence length="75" mass="8361">HDIVERCTGDTKSVSCSTECDVVSEIDEGQNVIFKAKSLDRAVSREKTKNKSSCRTTLYPVARDSRAKARARARE</sequence>
<gene>
    <name evidence="2" type="primary">CYL2</name>
</gene>
<organism evidence="2">
    <name type="scientific">Coptis quinquefolia</name>
    <dbReference type="NCBI Taxonomy" id="261444"/>
    <lineage>
        <taxon>Eukaryota</taxon>
        <taxon>Viridiplantae</taxon>
        <taxon>Streptophyta</taxon>
        <taxon>Embryophyta</taxon>
        <taxon>Tracheophyta</taxon>
        <taxon>Spermatophyta</taxon>
        <taxon>Magnoliopsida</taxon>
        <taxon>Ranunculales</taxon>
        <taxon>Ranunculaceae</taxon>
        <taxon>Coptidoideae</taxon>
        <taxon>Coptis</taxon>
    </lineage>
</organism>
<name>X4Y4J3_9MAGN</name>
<reference evidence="2" key="1">
    <citation type="journal article" date="2014" name="PLoS ONE">
        <title>Specific duplication and dorsoventrally asymmetric expression patterns of cycloidea-like genes in zygomorphic species of ranunculaceae.</title>
        <authorList>
            <person name="Jabbour F."/>
            <person name="Cossard G."/>
            <person name="Le Guilloux M."/>
            <person name="Sannier J."/>
            <person name="Nadot S."/>
            <person name="Damerval C."/>
        </authorList>
    </citation>
    <scope>NUCLEOTIDE SEQUENCE</scope>
</reference>
<dbReference type="AlphaFoldDB" id="X4Y4J3"/>
<feature type="domain" description="R" evidence="1">
    <location>
        <begin position="63"/>
        <end position="75"/>
    </location>
</feature>
<dbReference type="InterPro" id="IPR017888">
    <property type="entry name" value="CYC/TB1_R_domain"/>
</dbReference>
<evidence type="ECO:0000259" key="1">
    <source>
        <dbReference type="PROSITE" id="PS51370"/>
    </source>
</evidence>
<dbReference type="EMBL" id="KJ401964">
    <property type="protein sequence ID" value="AHV78138.1"/>
    <property type="molecule type" value="Genomic_DNA"/>
</dbReference>
<evidence type="ECO:0000313" key="2">
    <source>
        <dbReference type="EMBL" id="AHV78138.1"/>
    </source>
</evidence>
<accession>X4Y4J3</accession>
<feature type="non-terminal residue" evidence="2">
    <location>
        <position position="1"/>
    </location>
</feature>
<proteinExistence type="predicted"/>
<dbReference type="PROSITE" id="PS51370">
    <property type="entry name" value="R"/>
    <property type="match status" value="1"/>
</dbReference>